<name>A0A7R7DLE3_9ACTN</name>
<gene>
    <name evidence="2" type="ORF">Athai_13720</name>
</gene>
<accession>A0A7R7DLE3</accession>
<evidence type="ECO:0000313" key="3">
    <source>
        <dbReference type="Proteomes" id="UP000611640"/>
    </source>
</evidence>
<dbReference type="InterPro" id="IPR003830">
    <property type="entry name" value="ComA_synth"/>
</dbReference>
<dbReference type="AlphaFoldDB" id="A0A7R7DLE3"/>
<proteinExistence type="inferred from homology"/>
<evidence type="ECO:0000313" key="2">
    <source>
        <dbReference type="EMBL" id="BCJ33869.1"/>
    </source>
</evidence>
<dbReference type="Pfam" id="PF02679">
    <property type="entry name" value="ComA"/>
    <property type="match status" value="1"/>
</dbReference>
<comment type="similarity">
    <text evidence="1">Belongs to the phosphosulfolactate synthase family.</text>
</comment>
<protein>
    <submittedName>
        <fullName evidence="2">Phosphosulfolactate synthase</fullName>
    </submittedName>
</protein>
<dbReference type="EMBL" id="AP023355">
    <property type="protein sequence ID" value="BCJ33869.1"/>
    <property type="molecule type" value="Genomic_DNA"/>
</dbReference>
<dbReference type="PANTHER" id="PTHR48413">
    <property type="match status" value="1"/>
</dbReference>
<dbReference type="InterPro" id="IPR036112">
    <property type="entry name" value="ComA_synth_sf"/>
</dbReference>
<reference evidence="2 3" key="1">
    <citation type="submission" date="2020-08" db="EMBL/GenBank/DDBJ databases">
        <title>Whole genome shotgun sequence of Actinocatenispora thailandica NBRC 105041.</title>
        <authorList>
            <person name="Komaki H."/>
            <person name="Tamura T."/>
        </authorList>
    </citation>
    <scope>NUCLEOTIDE SEQUENCE [LARGE SCALE GENOMIC DNA]</scope>
    <source>
        <strain evidence="2 3">NBRC 105041</strain>
    </source>
</reference>
<keyword evidence="3" id="KW-1185">Reference proteome</keyword>
<dbReference type="SUPFAM" id="SSF102110">
    <property type="entry name" value="(2r)-phospho-3-sulfolactate synthase ComA"/>
    <property type="match status" value="1"/>
</dbReference>
<dbReference type="RefSeq" id="WP_203960691.1">
    <property type="nucleotide sequence ID" value="NZ_AP023355.1"/>
</dbReference>
<dbReference type="KEGG" id="atl:Athai_13720"/>
<dbReference type="PANTHER" id="PTHR48413:SF1">
    <property type="entry name" value="PROTEIN HEAT-STRESS-ASSOCIATED 32"/>
    <property type="match status" value="1"/>
</dbReference>
<organism evidence="2 3">
    <name type="scientific">Actinocatenispora thailandica</name>
    <dbReference type="NCBI Taxonomy" id="227318"/>
    <lineage>
        <taxon>Bacteria</taxon>
        <taxon>Bacillati</taxon>
        <taxon>Actinomycetota</taxon>
        <taxon>Actinomycetes</taxon>
        <taxon>Micromonosporales</taxon>
        <taxon>Micromonosporaceae</taxon>
        <taxon>Actinocatenispora</taxon>
    </lineage>
</organism>
<sequence length="271" mass="29307">MQLQSTEDGRTRPGFLVLPERSAKPRVSGITHVLDKGMPILMLESFLGQIAQYVDYLKTGWGTAYVDPSITQRIALCSRLGIKTCLGGTLFEICAAQGRLVEFCRWAQKVGLSTLEVSNGLQLMSQKTKSTLIRNLSKDFSVLAETGAKSADVHVDPAQWAGEMESDLESGAELVIAEGRESGTVGLYQKNQAVRSDLVEAISARIPLNRVILEAPQKAQQLWLIQHFGTAVNLGNVSLEEVLPLETLRLGLRADTALGASVSPECGTVLA</sequence>
<evidence type="ECO:0000256" key="1">
    <source>
        <dbReference type="ARBA" id="ARBA00010424"/>
    </source>
</evidence>
<dbReference type="Proteomes" id="UP000611640">
    <property type="component" value="Chromosome"/>
</dbReference>
<dbReference type="InterPro" id="IPR013785">
    <property type="entry name" value="Aldolase_TIM"/>
</dbReference>
<dbReference type="Gene3D" id="3.20.20.70">
    <property type="entry name" value="Aldolase class I"/>
    <property type="match status" value="1"/>
</dbReference>